<sequence length="122" mass="13813">MKLRRGDEAPRPDPWRVVLHNSDAARGWPELLRHARTGLDRAWCEITADPRSMANPSRQHRLKGGLSSVKIGAADLEQWQYEITAGGRLWYAINDEERTLYITKASIGHPGVTDKSGGRRKR</sequence>
<keyword evidence="2" id="KW-1185">Reference proteome</keyword>
<evidence type="ECO:0008006" key="3">
    <source>
        <dbReference type="Google" id="ProtNLM"/>
    </source>
</evidence>
<dbReference type="RefSeq" id="WP_344239331.1">
    <property type="nucleotide sequence ID" value="NZ_BAAAHH010000006.1"/>
</dbReference>
<dbReference type="EMBL" id="BAAAHH010000006">
    <property type="protein sequence ID" value="GAA0946444.1"/>
    <property type="molecule type" value="Genomic_DNA"/>
</dbReference>
<accession>A0ABN1QRV7</accession>
<name>A0ABN1QRV7_9ACTN</name>
<gene>
    <name evidence="1" type="ORF">GCM10009550_21100</name>
</gene>
<comment type="caution">
    <text evidence="1">The sequence shown here is derived from an EMBL/GenBank/DDBJ whole genome shotgun (WGS) entry which is preliminary data.</text>
</comment>
<reference evidence="1 2" key="1">
    <citation type="journal article" date="2019" name="Int. J. Syst. Evol. Microbiol.">
        <title>The Global Catalogue of Microorganisms (GCM) 10K type strain sequencing project: providing services to taxonomists for standard genome sequencing and annotation.</title>
        <authorList>
            <consortium name="The Broad Institute Genomics Platform"/>
            <consortium name="The Broad Institute Genome Sequencing Center for Infectious Disease"/>
            <person name="Wu L."/>
            <person name="Ma J."/>
        </authorList>
    </citation>
    <scope>NUCLEOTIDE SEQUENCE [LARGE SCALE GENOMIC DNA]</scope>
    <source>
        <strain evidence="1 2">JCM 10696</strain>
    </source>
</reference>
<dbReference type="Proteomes" id="UP001500665">
    <property type="component" value="Unassembled WGS sequence"/>
</dbReference>
<organism evidence="1 2">
    <name type="scientific">Actinocorallia libanotica</name>
    <dbReference type="NCBI Taxonomy" id="46162"/>
    <lineage>
        <taxon>Bacteria</taxon>
        <taxon>Bacillati</taxon>
        <taxon>Actinomycetota</taxon>
        <taxon>Actinomycetes</taxon>
        <taxon>Streptosporangiales</taxon>
        <taxon>Thermomonosporaceae</taxon>
        <taxon>Actinocorallia</taxon>
    </lineage>
</organism>
<evidence type="ECO:0000313" key="2">
    <source>
        <dbReference type="Proteomes" id="UP001500665"/>
    </source>
</evidence>
<evidence type="ECO:0000313" key="1">
    <source>
        <dbReference type="EMBL" id="GAA0946444.1"/>
    </source>
</evidence>
<proteinExistence type="predicted"/>
<protein>
    <recommendedName>
        <fullName evidence="3">Type II toxin-antitoxin system RelE/ParE family toxin</fullName>
    </recommendedName>
</protein>